<evidence type="ECO:0000256" key="1">
    <source>
        <dbReference type="SAM" id="Coils"/>
    </source>
</evidence>
<evidence type="ECO:0000256" key="4">
    <source>
        <dbReference type="SAM" id="SignalP"/>
    </source>
</evidence>
<evidence type="ECO:0000313" key="6">
    <source>
        <dbReference type="EMBL" id="MDA3733331.1"/>
    </source>
</evidence>
<gene>
    <name evidence="6" type="ORF">PBV87_17770</name>
</gene>
<keyword evidence="3" id="KW-1133">Transmembrane helix</keyword>
<keyword evidence="4" id="KW-0732">Signal</keyword>
<dbReference type="EMBL" id="JAQIFT010000061">
    <property type="protein sequence ID" value="MDA3733331.1"/>
    <property type="molecule type" value="Genomic_DNA"/>
</dbReference>
<keyword evidence="1" id="KW-0175">Coiled coil</keyword>
<keyword evidence="3" id="KW-0812">Transmembrane</keyword>
<evidence type="ECO:0000256" key="2">
    <source>
        <dbReference type="SAM" id="MobiDB-lite"/>
    </source>
</evidence>
<keyword evidence="7" id="KW-1185">Reference proteome</keyword>
<protein>
    <submittedName>
        <fullName evidence="6">DUF4349 domain-containing protein</fullName>
    </submittedName>
</protein>
<feature type="region of interest" description="Disordered" evidence="2">
    <location>
        <begin position="44"/>
        <end position="64"/>
    </location>
</feature>
<keyword evidence="3" id="KW-0472">Membrane</keyword>
<dbReference type="Proteomes" id="UP001169242">
    <property type="component" value="Unassembled WGS sequence"/>
</dbReference>
<reference evidence="6" key="1">
    <citation type="journal article" date="2023" name="Int. J. Syst. Evol. Microbiol.">
        <title>&lt;i&gt;Holtiella tumoricola&lt;/i&gt; gen. nov. sp. nov., isolated from a human clinical sample.</title>
        <authorList>
            <person name="Allen-Vercoe E."/>
            <person name="Daigneault M.C."/>
            <person name="Vancuren S.J."/>
            <person name="Cochrane K."/>
            <person name="O'Neal L.L."/>
            <person name="Sankaranarayanan K."/>
            <person name="Lawson P.A."/>
        </authorList>
    </citation>
    <scope>NUCLEOTIDE SEQUENCE</scope>
    <source>
        <strain evidence="6">CC70A</strain>
    </source>
</reference>
<dbReference type="Pfam" id="PF14257">
    <property type="entry name" value="DUF4349"/>
    <property type="match status" value="1"/>
</dbReference>
<dbReference type="RefSeq" id="WP_271013194.1">
    <property type="nucleotide sequence ID" value="NZ_JAQIFT010000061.1"/>
</dbReference>
<comment type="caution">
    <text evidence="6">The sequence shown here is derived from an EMBL/GenBank/DDBJ whole genome shotgun (WGS) entry which is preliminary data.</text>
</comment>
<evidence type="ECO:0000259" key="5">
    <source>
        <dbReference type="Pfam" id="PF14257"/>
    </source>
</evidence>
<proteinExistence type="predicted"/>
<feature type="signal peptide" evidence="4">
    <location>
        <begin position="1"/>
        <end position="26"/>
    </location>
</feature>
<evidence type="ECO:0000256" key="3">
    <source>
        <dbReference type="SAM" id="Phobius"/>
    </source>
</evidence>
<evidence type="ECO:0000313" key="7">
    <source>
        <dbReference type="Proteomes" id="UP001169242"/>
    </source>
</evidence>
<name>A0AA42DQS6_9FIRM</name>
<dbReference type="AlphaFoldDB" id="A0AA42DQS6"/>
<dbReference type="InterPro" id="IPR025645">
    <property type="entry name" value="DUF4349"/>
</dbReference>
<feature type="compositionally biased region" description="Polar residues" evidence="2">
    <location>
        <begin position="49"/>
        <end position="64"/>
    </location>
</feature>
<feature type="domain" description="DUF4349" evidence="5">
    <location>
        <begin position="72"/>
        <end position="287"/>
    </location>
</feature>
<accession>A0AA42DQS6</accession>
<sequence length="305" mass="34563">MFQKKRYLLGIVLLGISLLLNGCSSASYISNTDKVTSEIATEEIKQESTMDTSNSTTGNSNIQFDTSNKLNRKVIKTGMINLQTKTFDVTVQQVMDKVNNIGGFIQNCSIGGNDLYDTYSRRSAYLSIRIPNIEFDKFMNESEQFGNVTSKSIEGEDVTDQYMDTEIRLQTLEIQAARLKELLKQAGDLDKLFKIEKELANVTYEIESLKGTLKKYDSLIDYSTIEIYIDEADVYVEPIKEDTFGERIKNTFMRSVQGLVDLLQNVCVVIVGSLPFLIILIPIIVIVIKIIRSKRNKQNHTDNDK</sequence>
<feature type="coiled-coil region" evidence="1">
    <location>
        <begin position="162"/>
        <end position="189"/>
    </location>
</feature>
<organism evidence="6 7">
    <name type="scientific">Holtiella tumoricola</name>
    <dbReference type="NCBI Taxonomy" id="3018743"/>
    <lineage>
        <taxon>Bacteria</taxon>
        <taxon>Bacillati</taxon>
        <taxon>Bacillota</taxon>
        <taxon>Clostridia</taxon>
        <taxon>Lachnospirales</taxon>
        <taxon>Cellulosilyticaceae</taxon>
        <taxon>Holtiella</taxon>
    </lineage>
</organism>
<feature type="transmembrane region" description="Helical" evidence="3">
    <location>
        <begin position="262"/>
        <end position="288"/>
    </location>
</feature>
<feature type="chain" id="PRO_5041262509" evidence="4">
    <location>
        <begin position="27"/>
        <end position="305"/>
    </location>
</feature>